<gene>
    <name evidence="1" type="ORF">PCOR1329_LOCUS46636</name>
</gene>
<keyword evidence="2" id="KW-1185">Reference proteome</keyword>
<protein>
    <submittedName>
        <fullName evidence="1">Uncharacterized protein</fullName>
    </submittedName>
</protein>
<sequence length="243" mass="26619">TELSDAQSLLTFVGQNRLGMDIERGQELMQVVTGTMMTLLSKVTVLGGHVESQEVAWKLLSTAALDKIGETVPPTWGKVLKSCQKIKSEGVGEYVNGGSPHKALIEGGFTVQQMTAYKAGLLLSVASQLGNMEVNIVPRGTVPYVPHVIKLHIDELKEKHSLQHVLHDEAQVAQMPFVKLRSAFEIKQGEAAAFNTIAEAWAKHENGLHVRAVSLGMDNYFSDVIKVTDELTTCTRIGQWQTK</sequence>
<feature type="non-terminal residue" evidence="1">
    <location>
        <position position="1"/>
    </location>
</feature>
<dbReference type="EMBL" id="CAUYUJ010015613">
    <property type="protein sequence ID" value="CAK0856180.1"/>
    <property type="molecule type" value="Genomic_DNA"/>
</dbReference>
<accession>A0ABN9UA46</accession>
<name>A0ABN9UA46_9DINO</name>
<evidence type="ECO:0000313" key="1">
    <source>
        <dbReference type="EMBL" id="CAK0856180.1"/>
    </source>
</evidence>
<dbReference type="Proteomes" id="UP001189429">
    <property type="component" value="Unassembled WGS sequence"/>
</dbReference>
<reference evidence="1" key="1">
    <citation type="submission" date="2023-10" db="EMBL/GenBank/DDBJ databases">
        <authorList>
            <person name="Chen Y."/>
            <person name="Shah S."/>
            <person name="Dougan E. K."/>
            <person name="Thang M."/>
            <person name="Chan C."/>
        </authorList>
    </citation>
    <scope>NUCLEOTIDE SEQUENCE [LARGE SCALE GENOMIC DNA]</scope>
</reference>
<organism evidence="1 2">
    <name type="scientific">Prorocentrum cordatum</name>
    <dbReference type="NCBI Taxonomy" id="2364126"/>
    <lineage>
        <taxon>Eukaryota</taxon>
        <taxon>Sar</taxon>
        <taxon>Alveolata</taxon>
        <taxon>Dinophyceae</taxon>
        <taxon>Prorocentrales</taxon>
        <taxon>Prorocentraceae</taxon>
        <taxon>Prorocentrum</taxon>
    </lineage>
</organism>
<proteinExistence type="predicted"/>
<evidence type="ECO:0000313" key="2">
    <source>
        <dbReference type="Proteomes" id="UP001189429"/>
    </source>
</evidence>
<comment type="caution">
    <text evidence="1">The sequence shown here is derived from an EMBL/GenBank/DDBJ whole genome shotgun (WGS) entry which is preliminary data.</text>
</comment>
<feature type="non-terminal residue" evidence="1">
    <location>
        <position position="243"/>
    </location>
</feature>